<evidence type="ECO:0000256" key="4">
    <source>
        <dbReference type="ARBA" id="ARBA00022801"/>
    </source>
</evidence>
<gene>
    <name evidence="10" type="ORF">QVZ43_04955</name>
</gene>
<evidence type="ECO:0000256" key="6">
    <source>
        <dbReference type="ARBA" id="ARBA00032248"/>
    </source>
</evidence>
<dbReference type="GO" id="GO:0008803">
    <property type="term" value="F:bis(5'-nucleosyl)-tetraphosphatase (symmetrical) activity"/>
    <property type="evidence" value="ECO:0007669"/>
    <property type="project" value="UniProtKB-EC"/>
</dbReference>
<proteinExistence type="inferred from homology"/>
<dbReference type="RefSeq" id="WP_302909092.1">
    <property type="nucleotide sequence ID" value="NZ_JAUMIS010000001.1"/>
</dbReference>
<protein>
    <recommendedName>
        <fullName evidence="3">bis(5'-nucleosyl)-tetraphosphatase (symmetrical)</fullName>
        <ecNumber evidence="3">3.6.1.41</ecNumber>
    </recommendedName>
    <alternativeName>
        <fullName evidence="6">Ap4A hydrolase</fullName>
    </alternativeName>
    <alternativeName>
        <fullName evidence="5">Diadenosine 5',5'''-P1,P4-tetraphosphate pyrophosphohydrolase</fullName>
    </alternativeName>
    <alternativeName>
        <fullName evidence="7">Diadenosine tetraphosphatase</fullName>
    </alternativeName>
</protein>
<evidence type="ECO:0000256" key="7">
    <source>
        <dbReference type="ARBA" id="ARBA00033210"/>
    </source>
</evidence>
<evidence type="ECO:0000256" key="3">
    <source>
        <dbReference type="ARBA" id="ARBA00012506"/>
    </source>
</evidence>
<dbReference type="EC" id="3.6.1.41" evidence="3"/>
<sequence>MTDYAIGDIQGCYDRLREVLDKVSFSPSRDRLWVAGDLINRGPSSLETLRFIEQMGESAQVVLGNHDLHLLAVAIGGHQPRKKDTFADILDAPDHDRLVDWLRQQRLCIHDKKRNLVMAHAGIPHIWSVKQAVSLAQEVESVIRSRQAEEYFTHMYGNEPDRWSKKLEGAERWRVVTNYFTRMRFIDEHGALELSSKEGVDTAPEGYAPWFEFPREDDVRIVFGHWAALEGETGQDRFIGLDTGCVWGGALTIMNLDTGEKLHCDC</sequence>
<evidence type="ECO:0000256" key="2">
    <source>
        <dbReference type="ARBA" id="ARBA00005419"/>
    </source>
</evidence>
<dbReference type="PIRSF" id="PIRSF000903">
    <property type="entry name" value="B5n-ttraPtase_sm"/>
    <property type="match status" value="1"/>
</dbReference>
<dbReference type="InterPro" id="IPR004617">
    <property type="entry name" value="ApaH"/>
</dbReference>
<dbReference type="CDD" id="cd07422">
    <property type="entry name" value="MPP_ApaH"/>
    <property type="match status" value="1"/>
</dbReference>
<comment type="function">
    <text evidence="1">Hydrolyzes diadenosine 5',5'''-P1,P4-tetraphosphate to yield ADP.</text>
</comment>
<organism evidence="10 11">
    <name type="scientific">Marinobacter suaedae</name>
    <dbReference type="NCBI Taxonomy" id="3057675"/>
    <lineage>
        <taxon>Bacteria</taxon>
        <taxon>Pseudomonadati</taxon>
        <taxon>Pseudomonadota</taxon>
        <taxon>Gammaproteobacteria</taxon>
        <taxon>Pseudomonadales</taxon>
        <taxon>Marinobacteraceae</taxon>
        <taxon>Marinobacter</taxon>
    </lineage>
</organism>
<keyword evidence="4 10" id="KW-0378">Hydrolase</keyword>
<name>A0ABT8VYJ0_9GAMM</name>
<dbReference type="InterPro" id="IPR029052">
    <property type="entry name" value="Metallo-depent_PP-like"/>
</dbReference>
<dbReference type="Pfam" id="PF00149">
    <property type="entry name" value="Metallophos"/>
    <property type="match status" value="1"/>
</dbReference>
<dbReference type="EMBL" id="JAUMIS010000001">
    <property type="protein sequence ID" value="MDO3721059.1"/>
    <property type="molecule type" value="Genomic_DNA"/>
</dbReference>
<evidence type="ECO:0000256" key="1">
    <source>
        <dbReference type="ARBA" id="ARBA00003413"/>
    </source>
</evidence>
<dbReference type="InterPro" id="IPR004843">
    <property type="entry name" value="Calcineurin-like_PHP"/>
</dbReference>
<feature type="domain" description="Calcineurin-like phosphoesterase" evidence="9">
    <location>
        <begin position="5"/>
        <end position="226"/>
    </location>
</feature>
<accession>A0ABT8VYJ0</accession>
<reference evidence="10" key="1">
    <citation type="submission" date="2023-07" db="EMBL/GenBank/DDBJ databases">
        <title>Marinobacter sp. chi1 genome sequencing and assembly.</title>
        <authorList>
            <person name="Park S."/>
        </authorList>
    </citation>
    <scope>NUCLEOTIDE SEQUENCE</scope>
    <source>
        <strain evidence="10">Chi1</strain>
    </source>
</reference>
<comment type="catalytic activity">
    <reaction evidence="8">
        <text>P(1),P(4)-bis(5'-adenosyl) tetraphosphate + H2O = 2 ADP + 2 H(+)</text>
        <dbReference type="Rhea" id="RHEA:24252"/>
        <dbReference type="ChEBI" id="CHEBI:15377"/>
        <dbReference type="ChEBI" id="CHEBI:15378"/>
        <dbReference type="ChEBI" id="CHEBI:58141"/>
        <dbReference type="ChEBI" id="CHEBI:456216"/>
        <dbReference type="EC" id="3.6.1.41"/>
    </reaction>
</comment>
<dbReference type="SUPFAM" id="SSF56300">
    <property type="entry name" value="Metallo-dependent phosphatases"/>
    <property type="match status" value="1"/>
</dbReference>
<dbReference type="Proteomes" id="UP001168640">
    <property type="component" value="Unassembled WGS sequence"/>
</dbReference>
<dbReference type="Gene3D" id="3.60.21.10">
    <property type="match status" value="1"/>
</dbReference>
<dbReference type="PANTHER" id="PTHR40942">
    <property type="match status" value="1"/>
</dbReference>
<evidence type="ECO:0000313" key="10">
    <source>
        <dbReference type="EMBL" id="MDO3721059.1"/>
    </source>
</evidence>
<keyword evidence="11" id="KW-1185">Reference proteome</keyword>
<dbReference type="NCBIfam" id="TIGR00668">
    <property type="entry name" value="apaH"/>
    <property type="match status" value="1"/>
</dbReference>
<dbReference type="NCBIfam" id="NF001204">
    <property type="entry name" value="PRK00166.1"/>
    <property type="match status" value="1"/>
</dbReference>
<comment type="caution">
    <text evidence="10">The sequence shown here is derived from an EMBL/GenBank/DDBJ whole genome shotgun (WGS) entry which is preliminary data.</text>
</comment>
<evidence type="ECO:0000259" key="9">
    <source>
        <dbReference type="Pfam" id="PF00149"/>
    </source>
</evidence>
<dbReference type="PANTHER" id="PTHR40942:SF4">
    <property type="entry name" value="CYTOCHROME C5"/>
    <property type="match status" value="1"/>
</dbReference>
<evidence type="ECO:0000256" key="5">
    <source>
        <dbReference type="ARBA" id="ARBA00031248"/>
    </source>
</evidence>
<comment type="similarity">
    <text evidence="2">Belongs to the Ap4A hydrolase family.</text>
</comment>
<evidence type="ECO:0000313" key="11">
    <source>
        <dbReference type="Proteomes" id="UP001168640"/>
    </source>
</evidence>
<evidence type="ECO:0000256" key="8">
    <source>
        <dbReference type="ARBA" id="ARBA00049417"/>
    </source>
</evidence>